<name>A0A645EJ42_9ZZZZ</name>
<dbReference type="AlphaFoldDB" id="A0A645EJ42"/>
<accession>A0A645EJ42</accession>
<proteinExistence type="predicted"/>
<dbReference type="PROSITE" id="PS00198">
    <property type="entry name" value="4FE4S_FER_1"/>
    <property type="match status" value="1"/>
</dbReference>
<reference evidence="1" key="1">
    <citation type="submission" date="2019-08" db="EMBL/GenBank/DDBJ databases">
        <authorList>
            <person name="Kucharzyk K."/>
            <person name="Murdoch R.W."/>
            <person name="Higgins S."/>
            <person name="Loffler F."/>
        </authorList>
    </citation>
    <scope>NUCLEOTIDE SEQUENCE</scope>
</reference>
<dbReference type="EMBL" id="VSSQ01048006">
    <property type="protein sequence ID" value="MPN02038.1"/>
    <property type="molecule type" value="Genomic_DNA"/>
</dbReference>
<comment type="caution">
    <text evidence="1">The sequence shown here is derived from an EMBL/GenBank/DDBJ whole genome shotgun (WGS) entry which is preliminary data.</text>
</comment>
<evidence type="ECO:0000313" key="1">
    <source>
        <dbReference type="EMBL" id="MPN02038.1"/>
    </source>
</evidence>
<dbReference type="SUPFAM" id="SSF46548">
    <property type="entry name" value="alpha-helical ferredoxin"/>
    <property type="match status" value="1"/>
</dbReference>
<organism evidence="1">
    <name type="scientific">bioreactor metagenome</name>
    <dbReference type="NCBI Taxonomy" id="1076179"/>
    <lineage>
        <taxon>unclassified sequences</taxon>
        <taxon>metagenomes</taxon>
        <taxon>ecological metagenomes</taxon>
    </lineage>
</organism>
<gene>
    <name evidence="1" type="primary">rsxC_18</name>
    <name evidence="1" type="ORF">SDC9_149251</name>
</gene>
<protein>
    <submittedName>
        <fullName evidence="1">Electron transport complex subunit RsxC</fullName>
    </submittedName>
</protein>
<dbReference type="InterPro" id="IPR017900">
    <property type="entry name" value="4Fe4S_Fe_S_CS"/>
</dbReference>
<sequence length="68" mass="7285">MGLMPFELNRLAIKGLAEDFGNNHGMDCIECGSCSFECPAKRQLAQSIRAMKKIEGGRRAAAAAAAKK</sequence>